<comment type="caution">
    <text evidence="5">The sequence shown here is derived from an EMBL/GenBank/DDBJ whole genome shotgun (WGS) entry which is preliminary data.</text>
</comment>
<evidence type="ECO:0000259" key="4">
    <source>
        <dbReference type="PROSITE" id="PS50225"/>
    </source>
</evidence>
<proteinExistence type="predicted"/>
<dbReference type="PROSITE" id="PS50297">
    <property type="entry name" value="ANK_REP_REGION"/>
    <property type="match status" value="4"/>
</dbReference>
<dbReference type="SUPFAM" id="SSF158235">
    <property type="entry name" value="SOCS box-like"/>
    <property type="match status" value="1"/>
</dbReference>
<feature type="repeat" description="ANK" evidence="3">
    <location>
        <begin position="130"/>
        <end position="162"/>
    </location>
</feature>
<dbReference type="PROSITE" id="PS50225">
    <property type="entry name" value="SOCS"/>
    <property type="match status" value="1"/>
</dbReference>
<protein>
    <submittedName>
        <fullName evidence="5">Actin- protein 3</fullName>
    </submittedName>
</protein>
<reference evidence="5" key="1">
    <citation type="submission" date="2023-01" db="EMBL/GenBank/DDBJ databases">
        <title>Genome assembly of the deep-sea coral Lophelia pertusa.</title>
        <authorList>
            <person name="Herrera S."/>
            <person name="Cordes E."/>
        </authorList>
    </citation>
    <scope>NUCLEOTIDE SEQUENCE</scope>
    <source>
        <strain evidence="5">USNM1676648</strain>
        <tissue evidence="5">Polyp</tissue>
    </source>
</reference>
<dbReference type="Pfam" id="PF07525">
    <property type="entry name" value="SOCS_box"/>
    <property type="match status" value="1"/>
</dbReference>
<evidence type="ECO:0000313" key="5">
    <source>
        <dbReference type="EMBL" id="KAJ7328220.1"/>
    </source>
</evidence>
<accession>A0A9X0CDD1</accession>
<dbReference type="SMART" id="SM00969">
    <property type="entry name" value="SOCS_box"/>
    <property type="match status" value="1"/>
</dbReference>
<evidence type="ECO:0000256" key="2">
    <source>
        <dbReference type="ARBA" id="ARBA00023043"/>
    </source>
</evidence>
<dbReference type="SUPFAM" id="SSF48403">
    <property type="entry name" value="Ankyrin repeat"/>
    <property type="match status" value="1"/>
</dbReference>
<organism evidence="5 6">
    <name type="scientific">Desmophyllum pertusum</name>
    <dbReference type="NCBI Taxonomy" id="174260"/>
    <lineage>
        <taxon>Eukaryota</taxon>
        <taxon>Metazoa</taxon>
        <taxon>Cnidaria</taxon>
        <taxon>Anthozoa</taxon>
        <taxon>Hexacorallia</taxon>
        <taxon>Scleractinia</taxon>
        <taxon>Caryophylliina</taxon>
        <taxon>Caryophylliidae</taxon>
        <taxon>Desmophyllum</taxon>
    </lineage>
</organism>
<keyword evidence="1" id="KW-0677">Repeat</keyword>
<keyword evidence="6" id="KW-1185">Reference proteome</keyword>
<feature type="repeat" description="ANK" evidence="3">
    <location>
        <begin position="196"/>
        <end position="228"/>
    </location>
</feature>
<dbReference type="PANTHER" id="PTHR24173:SF74">
    <property type="entry name" value="ANKYRIN REPEAT DOMAIN-CONTAINING PROTEIN 16"/>
    <property type="match status" value="1"/>
</dbReference>
<dbReference type="InterPro" id="IPR036036">
    <property type="entry name" value="SOCS_box-like_dom_sf"/>
</dbReference>
<dbReference type="EMBL" id="MU827797">
    <property type="protein sequence ID" value="KAJ7328220.1"/>
    <property type="molecule type" value="Genomic_DNA"/>
</dbReference>
<dbReference type="InterPro" id="IPR036770">
    <property type="entry name" value="Ankyrin_rpt-contain_sf"/>
</dbReference>
<dbReference type="GO" id="GO:0035556">
    <property type="term" value="P:intracellular signal transduction"/>
    <property type="evidence" value="ECO:0007669"/>
    <property type="project" value="InterPro"/>
</dbReference>
<dbReference type="Proteomes" id="UP001163046">
    <property type="component" value="Unassembled WGS sequence"/>
</dbReference>
<keyword evidence="2 3" id="KW-0040">ANK repeat</keyword>
<evidence type="ECO:0000256" key="1">
    <source>
        <dbReference type="ARBA" id="ARBA00022737"/>
    </source>
</evidence>
<dbReference type="AlphaFoldDB" id="A0A9X0CDD1"/>
<dbReference type="InterPro" id="IPR002110">
    <property type="entry name" value="Ankyrin_rpt"/>
</dbReference>
<dbReference type="Pfam" id="PF00023">
    <property type="entry name" value="Ank"/>
    <property type="match status" value="2"/>
</dbReference>
<sequence>MDGDDEDYDQLLGRPRPQRSLSVMLSNPRENGVVEFLAALRDGNVDETLVEAGSRLDDVDKFGRSPLLWATTGNYVEVVKFLLQAGASVTSKGNWHALHEACKAGFTELVEVLIDAPSPVNNPTHYSGGAPWSPLHIAVRQGHLDCVKLLIRAGANVNSVNAGRHTPLHEAAYRGYDAIMLELLLRGADPHVTSNQKRTPLHEACIQGKVKTAIMLLDINSKVNATDLLRDTPLHLTLRADHAYDIAVQLTTILLQYGASPTLLGREDDMPIDIARYSNQSYCLELLEMALELPQPLTQICKVHLRKQLACHWDDIDELPLPRKLKSFLDEF</sequence>
<dbReference type="InterPro" id="IPR001496">
    <property type="entry name" value="SOCS_box"/>
</dbReference>
<dbReference type="PROSITE" id="PS50088">
    <property type="entry name" value="ANK_REPEAT"/>
    <property type="match status" value="4"/>
</dbReference>
<dbReference type="Pfam" id="PF12796">
    <property type="entry name" value="Ank_2"/>
    <property type="match status" value="1"/>
</dbReference>
<gene>
    <name evidence="5" type="primary">arp3</name>
    <name evidence="5" type="ORF">OS493_025100</name>
</gene>
<dbReference type="SMART" id="SM00248">
    <property type="entry name" value="ANK"/>
    <property type="match status" value="6"/>
</dbReference>
<feature type="repeat" description="ANK" evidence="3">
    <location>
        <begin position="163"/>
        <end position="195"/>
    </location>
</feature>
<name>A0A9X0CDD1_9CNID</name>
<evidence type="ECO:0000256" key="3">
    <source>
        <dbReference type="PROSITE-ProRule" id="PRU00023"/>
    </source>
</evidence>
<dbReference type="Gene3D" id="1.25.40.20">
    <property type="entry name" value="Ankyrin repeat-containing domain"/>
    <property type="match status" value="1"/>
</dbReference>
<feature type="repeat" description="ANK" evidence="3">
    <location>
        <begin position="62"/>
        <end position="94"/>
    </location>
</feature>
<feature type="domain" description="SOCS box" evidence="4">
    <location>
        <begin position="294"/>
        <end position="332"/>
    </location>
</feature>
<evidence type="ECO:0000313" key="6">
    <source>
        <dbReference type="Proteomes" id="UP001163046"/>
    </source>
</evidence>
<dbReference type="PANTHER" id="PTHR24173">
    <property type="entry name" value="ANKYRIN REPEAT CONTAINING"/>
    <property type="match status" value="1"/>
</dbReference>
<dbReference type="OrthoDB" id="20872at2759"/>